<accession>A0A5E4PYP3</accession>
<gene>
    <name evidence="1" type="ORF">LSINAPIS_LOCUS3258</name>
</gene>
<name>A0A5E4PYP3_9NEOP</name>
<evidence type="ECO:0000313" key="2">
    <source>
        <dbReference type="Proteomes" id="UP000324832"/>
    </source>
</evidence>
<dbReference type="AlphaFoldDB" id="A0A5E4PYP3"/>
<sequence>MNNSDIDLKEIQNRLGSLKENNVPLTQISSSSKRLISVVQVLVFVYSDNKEKPEKVLEGAII</sequence>
<reference evidence="1 2" key="1">
    <citation type="submission" date="2017-07" db="EMBL/GenBank/DDBJ databases">
        <authorList>
            <person name="Talla V."/>
            <person name="Backstrom N."/>
        </authorList>
    </citation>
    <scope>NUCLEOTIDE SEQUENCE [LARGE SCALE GENOMIC DNA]</scope>
</reference>
<proteinExistence type="predicted"/>
<dbReference type="Proteomes" id="UP000324832">
    <property type="component" value="Unassembled WGS sequence"/>
</dbReference>
<dbReference type="EMBL" id="FZQP02000770">
    <property type="protein sequence ID" value="VVC90318.1"/>
    <property type="molecule type" value="Genomic_DNA"/>
</dbReference>
<organism evidence="1 2">
    <name type="scientific">Leptidea sinapis</name>
    <dbReference type="NCBI Taxonomy" id="189913"/>
    <lineage>
        <taxon>Eukaryota</taxon>
        <taxon>Metazoa</taxon>
        <taxon>Ecdysozoa</taxon>
        <taxon>Arthropoda</taxon>
        <taxon>Hexapoda</taxon>
        <taxon>Insecta</taxon>
        <taxon>Pterygota</taxon>
        <taxon>Neoptera</taxon>
        <taxon>Endopterygota</taxon>
        <taxon>Lepidoptera</taxon>
        <taxon>Glossata</taxon>
        <taxon>Ditrysia</taxon>
        <taxon>Papilionoidea</taxon>
        <taxon>Pieridae</taxon>
        <taxon>Dismorphiinae</taxon>
        <taxon>Leptidea</taxon>
    </lineage>
</organism>
<evidence type="ECO:0000313" key="1">
    <source>
        <dbReference type="EMBL" id="VVC90318.1"/>
    </source>
</evidence>
<keyword evidence="2" id="KW-1185">Reference proteome</keyword>
<protein>
    <submittedName>
        <fullName evidence="1">Uncharacterized protein</fullName>
    </submittedName>
</protein>